<protein>
    <recommendedName>
        <fullName evidence="2">alpha-1,3-glucan synthase</fullName>
        <ecNumber evidence="2">2.4.1.183</ecNumber>
    </recommendedName>
</protein>
<dbReference type="Gene3D" id="3.40.50.2000">
    <property type="entry name" value="Glycogen Phosphorylase B"/>
    <property type="match status" value="2"/>
</dbReference>
<dbReference type="GO" id="GO:0009277">
    <property type="term" value="C:fungal-type cell wall"/>
    <property type="evidence" value="ECO:0007669"/>
    <property type="project" value="TreeGrafter"/>
</dbReference>
<feature type="domain" description="Glycosyl hydrolase family 13 catalytic" evidence="10">
    <location>
        <begin position="66"/>
        <end position="520"/>
    </location>
</feature>
<dbReference type="InterPro" id="IPR058658">
    <property type="entry name" value="Mok11-13/Ags1-like_Ig_2"/>
</dbReference>
<keyword evidence="8" id="KW-1133">Transmembrane helix</keyword>
<dbReference type="InterPro" id="IPR058656">
    <property type="entry name" value="Mok11-13/Ags1-like_GH"/>
</dbReference>
<dbReference type="SUPFAM" id="SSF53756">
    <property type="entry name" value="UDP-Glycosyltransferase/glycogen phosphorylase"/>
    <property type="match status" value="1"/>
</dbReference>
<dbReference type="EC" id="2.4.1.183" evidence="2"/>
<dbReference type="Pfam" id="PF08323">
    <property type="entry name" value="Glyco_transf_5"/>
    <property type="match status" value="1"/>
</dbReference>
<feature type="transmembrane region" description="Helical" evidence="8">
    <location>
        <begin position="2206"/>
        <end position="2228"/>
    </location>
</feature>
<proteinExistence type="inferred from homology"/>
<dbReference type="InterPro" id="IPR058655">
    <property type="entry name" value="Mok11-14/Ags1-like"/>
</dbReference>
<comment type="similarity">
    <text evidence="1">Belongs to the glycosyltransferase group 1 family.</text>
</comment>
<feature type="transmembrane region" description="Helical" evidence="8">
    <location>
        <begin position="1067"/>
        <end position="1089"/>
    </location>
</feature>
<dbReference type="GO" id="GO:0070600">
    <property type="term" value="P:fungal-type cell wall (1-&gt;3)-alpha-glucan biosynthetic process"/>
    <property type="evidence" value="ECO:0007669"/>
    <property type="project" value="TreeGrafter"/>
</dbReference>
<dbReference type="InterPro" id="IPR013534">
    <property type="entry name" value="Starch_synth_cat_dom"/>
</dbReference>
<dbReference type="Pfam" id="PF00128">
    <property type="entry name" value="Alpha-amylase"/>
    <property type="match status" value="1"/>
</dbReference>
<comment type="caution">
    <text evidence="11">The sequence shown here is derived from an EMBL/GenBank/DDBJ whole genome shotgun (WGS) entry which is preliminary data.</text>
</comment>
<dbReference type="Gene3D" id="3.20.20.80">
    <property type="entry name" value="Glycosidases"/>
    <property type="match status" value="1"/>
</dbReference>
<feature type="transmembrane region" description="Helical" evidence="8">
    <location>
        <begin position="1980"/>
        <end position="2000"/>
    </location>
</feature>
<dbReference type="FunFam" id="3.20.20.80:FF:000073">
    <property type="entry name" value="Alpha-1,3-glucan synthase Ags2"/>
    <property type="match status" value="1"/>
</dbReference>
<sequence>MKFHWRVLISINIFGTVTSALKYSVDQVGYNLNQNETAVDPLHYWGEWLDHDFFPSPSNWRRPMYTLFLDRFVNGDPSNDNANNTQFEHDLLSNQLRYGGDTKGLQDTLDYLQGMGVKILYIAGSPFINMPWGSDGYSPLDLTLLDRHFGTIDAWREMISDVHSRGMYVVLDNTFATMGDLLGFEGHLNESAEFNPKEYNAVWKSERRYHDFVQSNAYLDKCEYPRFWSSVGQEVTNTTDYFVGCRDSEFDQYGEVASFGNYQEYERQLSKFAFVQDRLREWRPSVLAKIEHFSCMTIAMLDIDGFRIDKALQVTLDSQAAWSAYIRKCAKKYNKDNFYIPGEIVAGNAFGATYIGRGMEPEMRVDNITEVVTVTNTSDRAYIRDLETSALDGSAFHYSVYRSMTRFLGMDGIYAAEGDPPVNFVETWRELIQTNDMANAYTGEFDPRHMYGITNQDVFRWPGIQNGTEKQLLGLFIVTLLFPGIPTLSWGEEQAMYVLENTKDNYVFGRPPMASSLAWQLHGCYKVGSVKYASFPLDKALWGCQDDNISLDHRDSAHPVRNIIKRMFKMREAYPVLQDGFYLQQLSNHTYNVYLPGSNNTPTETGLWSVYRSAFTGVQNFTGIGQEGQSVWLLYSNENRTVDYSFDCLNNDSLVAPFDEATVVRNLFAPYEEYTLRTGSKKLGLEGSTKANGCIQNLTMLPWGYKALVPKEKFVSPNPVITSFYPGHDMRVLSTDDRGEKMHIKIEFSDEMDCNSISTNLRIDSTIETGGKATLDPGSVRCSSLSNQPWTWAGEPRAVFMYEADLSNVRHGVHQVTVINATSTNGKFTNSVDRFLFRCGNFDNPMVFPKTANYSKSLLFKEDGRLRVSHSAAGADMWRYSLNFGTTFSEWATYVGGNSTLDPRVWSGTKRQAWKGEHVIVQYWTRMGGSSDHYVHGDMDSDLPPRRFPNIFLMGPFNRFGSDAGLPNQMQLNSDGFWKIDFMDEWPAQVQLNVWGINPDGKPDVSAIYGDIDGDHVLDRIPPQSLLTNMVNLTDVPPSPHLSYRLQLNDGSLKYELIPVGSRWNQLTLYFLLGILPILTAASAALIFVKSFYQIKFNEFGTSQGQSSIELLLLRFNHKLKPRQDVSFFTKANAYLRHSSPKATLLKPSPQLSPSPTPQVGRFKESPLVVDAGAPSRRVVLIATMEYDIEDWGIKIKIGGLGVMAQLMGKNLGHQDLIWVVPCVGGIEYPDDPNEVAEPMEVTVFEQIYKIHVRTHRLRNITYVLLDAPVFRQQSKSEPYPPRMDDLDSAIYYSAWNSCIAEAIRRYKPDLYHINDYHGAVAPLHLLPDTIPCALSLHNAEFQGLWPMRSKEEREEVCKVYNLDLKIVEEYVQFGEVFNLLHAGASYLRIHQKGFGAVGVSKKYGKRSYARYPIFWGLKEIKALPNPDPSDTGEWHRDEVGQKPADIQIDPQFEAGRGALRVEAQKWAGLSVNPSADLFVFVGRWSMQKGVDLIADIFPSILEKYPNTQLICIGPVIDLYGRFAAIKLDKMMSVYPGRVFSKPEFTALPPYIFSGAEFALIPSRDEPFGLVAVEFGRKGALGVGARVGGLGQMPGWWYTVESTSTKHLLHQFKGAIEGALESDDKTRALLRARSARQRFPVAHQSDDDDDDQPRGRSLQVQHPGNGLGLSGLSPNEMGLPSGSATGNGSSAQVLGHHATSPMPLASHHDRQAHTNKLSVPADNHVVRFSAMDESSLSLASVVGENKDYSKAFEKRLADLSAKNSYNTCIEEFIEKSEKDWFNRLRDKQMGRTATPASSIFRSRRNDFPTPSMYSESVDGWEGDDQHDADDQFLLKPDYKPPTGVKKFMLHRLGEWPVYSLLLAFGQIIAANSYQITLLTGEVGQSETKLYIVASIYLATSILWWALFRTFKSVYVLSVPFIFYGLAFFMVGLAPLVTSFSGRGWVQNVAIGCYATASSSGSIFFSLNFGDQGGAPVSSWVFRACVIQGTQQVYIAGLWWWGSTLSRSSDAGTEFSSLVVAKPVVLTTASLIIAVFLWVVGTVLFLGLPDYYRQAPGKVPSFLVSLFRRKIVLWFFMTVLIQNFFLSAPYGRNWLYLWSSKHVHAYQIVLLVVLFFVLVWAALLYAFNVLSKSHTWILPLFAIGLGAPRWCQMLWGTSGIGQYVPWAGSPVGSAIAGRSLWLWLGVLDSLQGVGFGMILLHTLTRFHITFTLTTAQVLGSIATIAARGFGPDKIGPGPVFPNFSVSIANGLGQPWFWIALFAQLMINVVAFLFFRKEQLSKP</sequence>
<feature type="transmembrane region" description="Helical" evidence="8">
    <location>
        <begin position="2102"/>
        <end position="2124"/>
    </location>
</feature>
<reference evidence="11" key="1">
    <citation type="submission" date="2020-02" db="EMBL/GenBank/DDBJ databases">
        <authorList>
            <person name="Palmer J.M."/>
        </authorList>
    </citation>
    <scope>NUCLEOTIDE SEQUENCE</scope>
    <source>
        <strain evidence="11">EPUS1.4</strain>
        <tissue evidence="11">Thallus</tissue>
    </source>
</reference>
<feature type="transmembrane region" description="Helical" evidence="8">
    <location>
        <begin position="1913"/>
        <end position="1936"/>
    </location>
</feature>
<dbReference type="Pfam" id="PF26108">
    <property type="entry name" value="GH_Mok13"/>
    <property type="match status" value="1"/>
</dbReference>
<evidence type="ECO:0000313" key="11">
    <source>
        <dbReference type="EMBL" id="KAF7508533.1"/>
    </source>
</evidence>
<feature type="compositionally biased region" description="Polar residues" evidence="7">
    <location>
        <begin position="1682"/>
        <end position="1692"/>
    </location>
</feature>
<evidence type="ECO:0000256" key="2">
    <source>
        <dbReference type="ARBA" id="ARBA00012688"/>
    </source>
</evidence>
<evidence type="ECO:0000256" key="1">
    <source>
        <dbReference type="ARBA" id="ARBA00006122"/>
    </source>
</evidence>
<feature type="transmembrane region" description="Helical" evidence="8">
    <location>
        <begin position="2179"/>
        <end position="2199"/>
    </location>
</feature>
<keyword evidence="9" id="KW-0732">Signal</keyword>
<dbReference type="InterPro" id="IPR017853">
    <property type="entry name" value="GH"/>
</dbReference>
<dbReference type="SMART" id="SM00642">
    <property type="entry name" value="Aamy"/>
    <property type="match status" value="1"/>
</dbReference>
<evidence type="ECO:0000256" key="5">
    <source>
        <dbReference type="ARBA" id="ARBA00023316"/>
    </source>
</evidence>
<feature type="transmembrane region" description="Helical" evidence="8">
    <location>
        <begin position="1887"/>
        <end position="1906"/>
    </location>
</feature>
<dbReference type="PANTHER" id="PTHR47182">
    <property type="entry name" value="CELL WALL ALPHA-1,3-GLUCAN SYNTHASE AGS1-RELATED"/>
    <property type="match status" value="1"/>
</dbReference>
<evidence type="ECO:0000256" key="9">
    <source>
        <dbReference type="SAM" id="SignalP"/>
    </source>
</evidence>
<feature type="transmembrane region" description="Helical" evidence="8">
    <location>
        <begin position="2023"/>
        <end position="2047"/>
    </location>
</feature>
<evidence type="ECO:0000256" key="6">
    <source>
        <dbReference type="ARBA" id="ARBA00048960"/>
    </source>
</evidence>
<dbReference type="GO" id="GO:0047657">
    <property type="term" value="F:alpha-1,3-glucan synthase activity"/>
    <property type="evidence" value="ECO:0007669"/>
    <property type="project" value="UniProtKB-EC"/>
</dbReference>
<feature type="transmembrane region" description="Helical" evidence="8">
    <location>
        <begin position="2136"/>
        <end position="2159"/>
    </location>
</feature>
<dbReference type="CDD" id="cd03791">
    <property type="entry name" value="GT5_Glycogen_synthase_DULL1-like"/>
    <property type="match status" value="1"/>
</dbReference>
<accession>A0A8H7AG82</accession>
<name>A0A8H7AG82_9EURO</name>
<keyword evidence="3" id="KW-0328">Glycosyltransferase</keyword>
<dbReference type="Pfam" id="PF26114">
    <property type="entry name" value="Ig_2_Mok13"/>
    <property type="match status" value="1"/>
</dbReference>
<dbReference type="Pfam" id="PF26122">
    <property type="entry name" value="CBM_Mok13"/>
    <property type="match status" value="1"/>
</dbReference>
<dbReference type="SUPFAM" id="SSF51445">
    <property type="entry name" value="(Trans)glycosidases"/>
    <property type="match status" value="1"/>
</dbReference>
<evidence type="ECO:0000256" key="7">
    <source>
        <dbReference type="SAM" id="MobiDB-lite"/>
    </source>
</evidence>
<feature type="chain" id="PRO_5034996452" description="alpha-1,3-glucan synthase" evidence="9">
    <location>
        <begin position="21"/>
        <end position="2281"/>
    </location>
</feature>
<dbReference type="InterPro" id="IPR058657">
    <property type="entry name" value="Mok11-13/Ags1-like_Ig"/>
</dbReference>
<feature type="transmembrane region" description="Helical" evidence="8">
    <location>
        <begin position="1855"/>
        <end position="1875"/>
    </location>
</feature>
<keyword evidence="8" id="KW-0812">Transmembrane</keyword>
<keyword evidence="12" id="KW-1185">Reference proteome</keyword>
<evidence type="ECO:0000256" key="8">
    <source>
        <dbReference type="SAM" id="Phobius"/>
    </source>
</evidence>
<evidence type="ECO:0000259" key="10">
    <source>
        <dbReference type="SMART" id="SM00642"/>
    </source>
</evidence>
<gene>
    <name evidence="11" type="ORF">GJ744_009082</name>
</gene>
<evidence type="ECO:0000313" key="12">
    <source>
        <dbReference type="Proteomes" id="UP000606974"/>
    </source>
</evidence>
<feature type="transmembrane region" description="Helical" evidence="8">
    <location>
        <begin position="2070"/>
        <end position="2090"/>
    </location>
</feature>
<evidence type="ECO:0000256" key="3">
    <source>
        <dbReference type="ARBA" id="ARBA00022676"/>
    </source>
</evidence>
<dbReference type="Proteomes" id="UP000606974">
    <property type="component" value="Unassembled WGS sequence"/>
</dbReference>
<dbReference type="Pfam" id="PF26111">
    <property type="entry name" value="Ig_Mok13"/>
    <property type="match status" value="1"/>
</dbReference>
<feature type="region of interest" description="Disordered" evidence="7">
    <location>
        <begin position="1635"/>
        <end position="1710"/>
    </location>
</feature>
<dbReference type="InterPro" id="IPR058659">
    <property type="entry name" value="Mok11-13/Ags1-like_CBM"/>
</dbReference>
<dbReference type="EMBL" id="JAACFV010000052">
    <property type="protein sequence ID" value="KAF7508533.1"/>
    <property type="molecule type" value="Genomic_DNA"/>
</dbReference>
<feature type="transmembrane region" description="Helical" evidence="8">
    <location>
        <begin position="2254"/>
        <end position="2273"/>
    </location>
</feature>
<dbReference type="Pfam" id="PF26127">
    <property type="entry name" value="12TM_Mok13"/>
    <property type="match status" value="1"/>
</dbReference>
<keyword evidence="4" id="KW-0808">Transferase</keyword>
<evidence type="ECO:0000256" key="4">
    <source>
        <dbReference type="ARBA" id="ARBA00022679"/>
    </source>
</evidence>
<dbReference type="InterPro" id="IPR006047">
    <property type="entry name" value="GH13_cat_dom"/>
</dbReference>
<organism evidence="11 12">
    <name type="scientific">Endocarpon pusillum</name>
    <dbReference type="NCBI Taxonomy" id="364733"/>
    <lineage>
        <taxon>Eukaryota</taxon>
        <taxon>Fungi</taxon>
        <taxon>Dikarya</taxon>
        <taxon>Ascomycota</taxon>
        <taxon>Pezizomycotina</taxon>
        <taxon>Eurotiomycetes</taxon>
        <taxon>Chaetothyriomycetidae</taxon>
        <taxon>Verrucariales</taxon>
        <taxon>Verrucariaceae</taxon>
        <taxon>Endocarpon</taxon>
    </lineage>
</organism>
<dbReference type="OrthoDB" id="512920at2759"/>
<dbReference type="FunFam" id="3.40.50.2000:FF:000058">
    <property type="entry name" value="Alpha-1,3-glucan synthase Ags1"/>
    <property type="match status" value="1"/>
</dbReference>
<dbReference type="CDD" id="cd11323">
    <property type="entry name" value="AmyAc_AGS"/>
    <property type="match status" value="1"/>
</dbReference>
<keyword evidence="5" id="KW-0961">Cell wall biogenesis/degradation</keyword>
<dbReference type="InterPro" id="IPR058654">
    <property type="entry name" value="Mok11-14/Ags1-like_TM"/>
</dbReference>
<keyword evidence="8" id="KW-0472">Membrane</keyword>
<dbReference type="FunFam" id="3.40.50.2000:FF:000052">
    <property type="entry name" value="Alpha-1,3-glucan synthase Ags2"/>
    <property type="match status" value="1"/>
</dbReference>
<comment type="catalytic activity">
    <reaction evidence="6">
        <text>[(1-&gt;3)-alpha-D-glucosyl](n) + UDP-alpha-D-glucose = [(1-&gt;3)-alpha-D-glucosyl](n+1) + UDP + H(+)</text>
        <dbReference type="Rhea" id="RHEA:19749"/>
        <dbReference type="Rhea" id="RHEA-COMP:11150"/>
        <dbReference type="Rhea" id="RHEA-COMP:11151"/>
        <dbReference type="ChEBI" id="CHEBI:15378"/>
        <dbReference type="ChEBI" id="CHEBI:28100"/>
        <dbReference type="ChEBI" id="CHEBI:58223"/>
        <dbReference type="ChEBI" id="CHEBI:58885"/>
        <dbReference type="EC" id="2.4.1.183"/>
    </reaction>
</comment>
<dbReference type="Pfam" id="PF13692">
    <property type="entry name" value="Glyco_trans_1_4"/>
    <property type="match status" value="1"/>
</dbReference>
<feature type="transmembrane region" description="Helical" evidence="8">
    <location>
        <begin position="1948"/>
        <end position="1968"/>
    </location>
</feature>
<dbReference type="PANTHER" id="PTHR47182:SF2">
    <property type="entry name" value="CELL WALL ALPHA-1,3-GLUCAN SYNTHASE AGS1"/>
    <property type="match status" value="1"/>
</dbReference>
<feature type="signal peptide" evidence="9">
    <location>
        <begin position="1"/>
        <end position="20"/>
    </location>
</feature>